<keyword evidence="16" id="KW-1185">Reference proteome</keyword>
<evidence type="ECO:0000256" key="12">
    <source>
        <dbReference type="ARBA" id="ARBA00048594"/>
    </source>
</evidence>
<dbReference type="NCBIfam" id="TIGR03263">
    <property type="entry name" value="guanyl_kin"/>
    <property type="match status" value="1"/>
</dbReference>
<evidence type="ECO:0000313" key="16">
    <source>
        <dbReference type="Proteomes" id="UP000199008"/>
    </source>
</evidence>
<comment type="function">
    <text evidence="1 13">Essential for recycling GMP and indirectly, cGMP.</text>
</comment>
<dbReference type="InterPro" id="IPR020590">
    <property type="entry name" value="Guanylate_kinase_CS"/>
</dbReference>
<dbReference type="GO" id="GO:0005829">
    <property type="term" value="C:cytosol"/>
    <property type="evidence" value="ECO:0007669"/>
    <property type="project" value="TreeGrafter"/>
</dbReference>
<dbReference type="GO" id="GO:0005524">
    <property type="term" value="F:ATP binding"/>
    <property type="evidence" value="ECO:0007669"/>
    <property type="project" value="UniProtKB-UniRule"/>
</dbReference>
<evidence type="ECO:0000256" key="6">
    <source>
        <dbReference type="ARBA" id="ARBA00022490"/>
    </source>
</evidence>
<dbReference type="PANTHER" id="PTHR23117:SF13">
    <property type="entry name" value="GUANYLATE KINASE"/>
    <property type="match status" value="1"/>
</dbReference>
<evidence type="ECO:0000256" key="8">
    <source>
        <dbReference type="ARBA" id="ARBA00022741"/>
    </source>
</evidence>
<dbReference type="EC" id="2.7.4.8" evidence="4 13"/>
<protein>
    <recommendedName>
        <fullName evidence="5 13">Guanylate kinase</fullName>
        <ecNumber evidence="4 13">2.7.4.8</ecNumber>
    </recommendedName>
    <alternativeName>
        <fullName evidence="11 13">GMP kinase</fullName>
    </alternativeName>
</protein>
<gene>
    <name evidence="13" type="primary">gmk</name>
    <name evidence="15" type="ORF">SAMN05216216_101111</name>
</gene>
<dbReference type="InterPro" id="IPR027417">
    <property type="entry name" value="P-loop_NTPase"/>
</dbReference>
<dbReference type="InterPro" id="IPR017665">
    <property type="entry name" value="Guanylate_kinase"/>
</dbReference>
<evidence type="ECO:0000256" key="13">
    <source>
        <dbReference type="HAMAP-Rule" id="MF_00328"/>
    </source>
</evidence>
<dbReference type="InterPro" id="IPR008144">
    <property type="entry name" value="Guanylate_kin-like_dom"/>
</dbReference>
<dbReference type="PROSITE" id="PS50052">
    <property type="entry name" value="GUANYLATE_KINASE_2"/>
    <property type="match status" value="1"/>
</dbReference>
<dbReference type="Gene3D" id="3.40.50.300">
    <property type="entry name" value="P-loop containing nucleotide triphosphate hydrolases"/>
    <property type="match status" value="1"/>
</dbReference>
<keyword evidence="8 13" id="KW-0547">Nucleotide-binding</keyword>
<accession>A0A1G9A4L0</accession>
<dbReference type="RefSeq" id="WP_092983654.1">
    <property type="nucleotide sequence ID" value="NZ_FNFY01000001.1"/>
</dbReference>
<keyword evidence="9 13" id="KW-0418">Kinase</keyword>
<dbReference type="FunFam" id="3.40.50.300:FF:000855">
    <property type="entry name" value="Guanylate kinase"/>
    <property type="match status" value="1"/>
</dbReference>
<dbReference type="Proteomes" id="UP000199008">
    <property type="component" value="Unassembled WGS sequence"/>
</dbReference>
<name>A0A1G9A4L0_9BACL</name>
<dbReference type="SUPFAM" id="SSF52540">
    <property type="entry name" value="P-loop containing nucleoside triphosphate hydrolases"/>
    <property type="match status" value="1"/>
</dbReference>
<dbReference type="OrthoDB" id="9808150at2"/>
<evidence type="ECO:0000256" key="4">
    <source>
        <dbReference type="ARBA" id="ARBA00012961"/>
    </source>
</evidence>
<feature type="domain" description="Guanylate kinase-like" evidence="14">
    <location>
        <begin position="6"/>
        <end position="185"/>
    </location>
</feature>
<organism evidence="15 16">
    <name type="scientific">Lacicoccus qingdaonensis</name>
    <dbReference type="NCBI Taxonomy" id="576118"/>
    <lineage>
        <taxon>Bacteria</taxon>
        <taxon>Bacillati</taxon>
        <taxon>Bacillota</taxon>
        <taxon>Bacilli</taxon>
        <taxon>Bacillales</taxon>
        <taxon>Salinicoccaceae</taxon>
        <taxon>Lacicoccus</taxon>
    </lineage>
</organism>
<dbReference type="SMART" id="SM00072">
    <property type="entry name" value="GuKc"/>
    <property type="match status" value="1"/>
</dbReference>
<keyword evidence="10 13" id="KW-0067">ATP-binding</keyword>
<dbReference type="PANTHER" id="PTHR23117">
    <property type="entry name" value="GUANYLATE KINASE-RELATED"/>
    <property type="match status" value="1"/>
</dbReference>
<evidence type="ECO:0000256" key="2">
    <source>
        <dbReference type="ARBA" id="ARBA00004496"/>
    </source>
</evidence>
<dbReference type="GO" id="GO:0004385">
    <property type="term" value="F:GMP kinase activity"/>
    <property type="evidence" value="ECO:0007669"/>
    <property type="project" value="UniProtKB-UniRule"/>
</dbReference>
<dbReference type="HAMAP" id="MF_00328">
    <property type="entry name" value="Guanylate_kinase"/>
    <property type="match status" value="1"/>
</dbReference>
<keyword evidence="7 13" id="KW-0808">Transferase</keyword>
<dbReference type="PROSITE" id="PS00856">
    <property type="entry name" value="GUANYLATE_KINASE_1"/>
    <property type="match status" value="1"/>
</dbReference>
<sequence length="207" mass="23852">MTSDKGLLIVLSGPSGVGKGTVRKAIFDDPDTGFKYSISMTTRKMREGEVDGVDYFFKTREEFESLIEQDKFIEHAQYVGNYYGTPVDYVVETMEQGHDVFLEIEVEGAKQVRERFPEALFIFLAPPNLAQLEERLIGRGTDSMEVIRHRIEEAKRELSLMNLYDYVVINDDVQQAKRRVQCIVEASHMRRAHVESKLRKLLLEVNN</sequence>
<dbReference type="AlphaFoldDB" id="A0A1G9A4L0"/>
<keyword evidence="6 13" id="KW-0963">Cytoplasm</keyword>
<evidence type="ECO:0000256" key="10">
    <source>
        <dbReference type="ARBA" id="ARBA00022840"/>
    </source>
</evidence>
<dbReference type="Pfam" id="PF00625">
    <property type="entry name" value="Guanylate_kin"/>
    <property type="match status" value="1"/>
</dbReference>
<proteinExistence type="inferred from homology"/>
<comment type="similarity">
    <text evidence="3 13">Belongs to the guanylate kinase family.</text>
</comment>
<evidence type="ECO:0000256" key="7">
    <source>
        <dbReference type="ARBA" id="ARBA00022679"/>
    </source>
</evidence>
<evidence type="ECO:0000256" key="5">
    <source>
        <dbReference type="ARBA" id="ARBA00016296"/>
    </source>
</evidence>
<dbReference type="CDD" id="cd00071">
    <property type="entry name" value="GMPK"/>
    <property type="match status" value="1"/>
</dbReference>
<evidence type="ECO:0000313" key="15">
    <source>
        <dbReference type="EMBL" id="SDK22256.1"/>
    </source>
</evidence>
<dbReference type="EMBL" id="FNFY01000001">
    <property type="protein sequence ID" value="SDK22256.1"/>
    <property type="molecule type" value="Genomic_DNA"/>
</dbReference>
<dbReference type="STRING" id="576118.SAMN05216216_101111"/>
<evidence type="ECO:0000256" key="1">
    <source>
        <dbReference type="ARBA" id="ARBA00003531"/>
    </source>
</evidence>
<evidence type="ECO:0000256" key="9">
    <source>
        <dbReference type="ARBA" id="ARBA00022777"/>
    </source>
</evidence>
<evidence type="ECO:0000256" key="3">
    <source>
        <dbReference type="ARBA" id="ARBA00005790"/>
    </source>
</evidence>
<reference evidence="16" key="1">
    <citation type="submission" date="2016-10" db="EMBL/GenBank/DDBJ databases">
        <authorList>
            <person name="Varghese N."/>
            <person name="Submissions S."/>
        </authorList>
    </citation>
    <scope>NUCLEOTIDE SEQUENCE [LARGE SCALE GENOMIC DNA]</scope>
    <source>
        <strain evidence="16">CGMCC 1.8895</strain>
    </source>
</reference>
<dbReference type="Gene3D" id="3.30.63.10">
    <property type="entry name" value="Guanylate Kinase phosphate binding domain"/>
    <property type="match status" value="1"/>
</dbReference>
<dbReference type="InterPro" id="IPR008145">
    <property type="entry name" value="GK/Ca_channel_bsu"/>
</dbReference>
<dbReference type="FunFam" id="3.30.63.10:FF:000002">
    <property type="entry name" value="Guanylate kinase 1"/>
    <property type="match status" value="1"/>
</dbReference>
<evidence type="ECO:0000259" key="14">
    <source>
        <dbReference type="PROSITE" id="PS50052"/>
    </source>
</evidence>
<evidence type="ECO:0000256" key="11">
    <source>
        <dbReference type="ARBA" id="ARBA00030128"/>
    </source>
</evidence>
<comment type="subcellular location">
    <subcellularLocation>
        <location evidence="2 13">Cytoplasm</location>
    </subcellularLocation>
</comment>
<feature type="binding site" evidence="13">
    <location>
        <begin position="13"/>
        <end position="20"/>
    </location>
    <ligand>
        <name>ATP</name>
        <dbReference type="ChEBI" id="CHEBI:30616"/>
    </ligand>
</feature>
<comment type="catalytic activity">
    <reaction evidence="12 13">
        <text>GMP + ATP = GDP + ADP</text>
        <dbReference type="Rhea" id="RHEA:20780"/>
        <dbReference type="ChEBI" id="CHEBI:30616"/>
        <dbReference type="ChEBI" id="CHEBI:58115"/>
        <dbReference type="ChEBI" id="CHEBI:58189"/>
        <dbReference type="ChEBI" id="CHEBI:456216"/>
        <dbReference type="EC" id="2.7.4.8"/>
    </reaction>
</comment>